<name>A0ABR4M1E4_9EURO</name>
<comment type="caution">
    <text evidence="7">The sequence shown here is derived from an EMBL/GenBank/DDBJ whole genome shotgun (WGS) entry which is preliminary data.</text>
</comment>
<comment type="cofactor">
    <cofactor evidence="1">
        <name>L-ascorbate</name>
        <dbReference type="ChEBI" id="CHEBI:38290"/>
    </cofactor>
</comment>
<dbReference type="PANTHER" id="PTHR10869">
    <property type="entry name" value="PROLYL 4-HYDROXYLASE ALPHA SUBUNIT"/>
    <property type="match status" value="1"/>
</dbReference>
<evidence type="ECO:0000259" key="6">
    <source>
        <dbReference type="SMART" id="SM00702"/>
    </source>
</evidence>
<dbReference type="RefSeq" id="XP_070889188.1">
    <property type="nucleotide sequence ID" value="XM_071026584.1"/>
</dbReference>
<dbReference type="InterPro" id="IPR006620">
    <property type="entry name" value="Pro_4_hyd_alph"/>
</dbReference>
<evidence type="ECO:0000313" key="7">
    <source>
        <dbReference type="EMBL" id="KAL2870209.1"/>
    </source>
</evidence>
<keyword evidence="3" id="KW-0223">Dioxygenase</keyword>
<evidence type="ECO:0000256" key="1">
    <source>
        <dbReference type="ARBA" id="ARBA00001961"/>
    </source>
</evidence>
<evidence type="ECO:0000256" key="3">
    <source>
        <dbReference type="ARBA" id="ARBA00022964"/>
    </source>
</evidence>
<protein>
    <recommendedName>
        <fullName evidence="6">Prolyl 4-hydroxylase alpha subunit domain-containing protein</fullName>
    </recommendedName>
</protein>
<dbReference type="Proteomes" id="UP001610432">
    <property type="component" value="Unassembled WGS sequence"/>
</dbReference>
<sequence>MTPKVDSGFLHPQPPASARCQVIDFATTDPALPEYKNHLAAVIDNALTAEECKEIIRLAEGSTTDGIWKRALINIGNGRQMLATDSRNCGRIILDSPDLAGKLFARLLPFMQGLGIVKLDNRPLVTGLAGRNRTYQMTRFNERLRCLKYVGGEYFRPHCDAHYTAPGTGDKSYFTIHLYLNGEGNQDLEELECAERDSRMTVDAVGGTNLDLGGKLLGGATSFLPRPAENERHARVFPKTGSVLVFQQNNLLHSGDPVFRGTKYTLRTDVMYERVR</sequence>
<dbReference type="Gene3D" id="2.60.120.620">
    <property type="entry name" value="q2cbj1_9rhob like domain"/>
    <property type="match status" value="1"/>
</dbReference>
<dbReference type="PANTHER" id="PTHR10869:SF241">
    <property type="entry name" value="FE2OG DIOXYGENASE DOMAIN-CONTAINING PROTEIN"/>
    <property type="match status" value="1"/>
</dbReference>
<gene>
    <name evidence="7" type="ORF">BJX67DRAFT_277284</name>
</gene>
<organism evidence="7 8">
    <name type="scientific">Aspergillus lucknowensis</name>
    <dbReference type="NCBI Taxonomy" id="176173"/>
    <lineage>
        <taxon>Eukaryota</taxon>
        <taxon>Fungi</taxon>
        <taxon>Dikarya</taxon>
        <taxon>Ascomycota</taxon>
        <taxon>Pezizomycotina</taxon>
        <taxon>Eurotiomycetes</taxon>
        <taxon>Eurotiomycetidae</taxon>
        <taxon>Eurotiales</taxon>
        <taxon>Aspergillaceae</taxon>
        <taxon>Aspergillus</taxon>
        <taxon>Aspergillus subgen. Nidulantes</taxon>
    </lineage>
</organism>
<feature type="domain" description="Prolyl 4-hydroxylase alpha subunit" evidence="6">
    <location>
        <begin position="38"/>
        <end position="271"/>
    </location>
</feature>
<evidence type="ECO:0000256" key="4">
    <source>
        <dbReference type="ARBA" id="ARBA00023002"/>
    </source>
</evidence>
<keyword evidence="4" id="KW-0560">Oxidoreductase</keyword>
<accession>A0ABR4M1E4</accession>
<evidence type="ECO:0000313" key="8">
    <source>
        <dbReference type="Proteomes" id="UP001610432"/>
    </source>
</evidence>
<dbReference type="GeneID" id="98141656"/>
<keyword evidence="8" id="KW-1185">Reference proteome</keyword>
<keyword evidence="2" id="KW-0479">Metal-binding</keyword>
<dbReference type="InterPro" id="IPR044862">
    <property type="entry name" value="Pro_4_hyd_alph_FE2OG_OXY"/>
</dbReference>
<proteinExistence type="predicted"/>
<dbReference type="Pfam" id="PF13640">
    <property type="entry name" value="2OG-FeII_Oxy_3"/>
    <property type="match status" value="1"/>
</dbReference>
<dbReference type="SMART" id="SM00702">
    <property type="entry name" value="P4Hc"/>
    <property type="match status" value="1"/>
</dbReference>
<evidence type="ECO:0000256" key="2">
    <source>
        <dbReference type="ARBA" id="ARBA00022723"/>
    </source>
</evidence>
<evidence type="ECO:0000256" key="5">
    <source>
        <dbReference type="ARBA" id="ARBA00023004"/>
    </source>
</evidence>
<dbReference type="InterPro" id="IPR045054">
    <property type="entry name" value="P4HA-like"/>
</dbReference>
<reference evidence="7 8" key="1">
    <citation type="submission" date="2024-07" db="EMBL/GenBank/DDBJ databases">
        <title>Section-level genome sequencing and comparative genomics of Aspergillus sections Usti and Cavernicolus.</title>
        <authorList>
            <consortium name="Lawrence Berkeley National Laboratory"/>
            <person name="Nybo J.L."/>
            <person name="Vesth T.C."/>
            <person name="Theobald S."/>
            <person name="Frisvad J.C."/>
            <person name="Larsen T.O."/>
            <person name="Kjaerboelling I."/>
            <person name="Rothschild-Mancinelli K."/>
            <person name="Lyhne E.K."/>
            <person name="Kogle M.E."/>
            <person name="Barry K."/>
            <person name="Clum A."/>
            <person name="Na H."/>
            <person name="Ledsgaard L."/>
            <person name="Lin J."/>
            <person name="Lipzen A."/>
            <person name="Kuo A."/>
            <person name="Riley R."/>
            <person name="Mondo S."/>
            <person name="Labutti K."/>
            <person name="Haridas S."/>
            <person name="Pangalinan J."/>
            <person name="Salamov A.A."/>
            <person name="Simmons B.A."/>
            <person name="Magnuson J.K."/>
            <person name="Chen J."/>
            <person name="Drula E."/>
            <person name="Henrissat B."/>
            <person name="Wiebenga A."/>
            <person name="Lubbers R.J."/>
            <person name="Gomes A.C."/>
            <person name="Macurrencykelacurrency M.R."/>
            <person name="Stajich J."/>
            <person name="Grigoriev I.V."/>
            <person name="Mortensen U.H."/>
            <person name="De Vries R.P."/>
            <person name="Baker S.E."/>
            <person name="Andersen M.R."/>
        </authorList>
    </citation>
    <scope>NUCLEOTIDE SEQUENCE [LARGE SCALE GENOMIC DNA]</scope>
    <source>
        <strain evidence="7 8">CBS 449.75</strain>
    </source>
</reference>
<keyword evidence="5" id="KW-0408">Iron</keyword>
<dbReference type="EMBL" id="JBFXLQ010000006">
    <property type="protein sequence ID" value="KAL2870209.1"/>
    <property type="molecule type" value="Genomic_DNA"/>
</dbReference>